<sequence length="136" mass="15081">MKYSLQFSDALHILAYLKIFEENEGITSQQIAESVNTNPTRIRRIMGKLKKAGLICSTSGVATPSLAKSVDQITFLAVYQALDEQQRVIPIDENTNLECPVGKNIKKALAIEYDQLDQVVEQQLAKMTLGDLVANL</sequence>
<evidence type="ECO:0000313" key="2">
    <source>
        <dbReference type="Proteomes" id="UP000838102"/>
    </source>
</evidence>
<dbReference type="PROSITE" id="PS51197">
    <property type="entry name" value="HTH_RRF2_2"/>
    <property type="match status" value="1"/>
</dbReference>
<keyword evidence="2" id="KW-1185">Reference proteome</keyword>
<name>A0ABN8HEY2_9LACO</name>
<gene>
    <name evidence="1" type="primary">ywnA</name>
    <name evidence="1" type="ORF">LMG032447_00424</name>
</gene>
<dbReference type="PANTHER" id="PTHR33221">
    <property type="entry name" value="WINGED HELIX-TURN-HELIX TRANSCRIPTIONAL REGULATOR, RRF2 FAMILY"/>
    <property type="match status" value="1"/>
</dbReference>
<dbReference type="InterPro" id="IPR000944">
    <property type="entry name" value="Tscrpt_reg_Rrf2"/>
</dbReference>
<dbReference type="EMBL" id="CAKOEU010000002">
    <property type="protein sequence ID" value="CAH1851856.1"/>
    <property type="molecule type" value="Genomic_DNA"/>
</dbReference>
<dbReference type="RefSeq" id="WP_248705864.1">
    <property type="nucleotide sequence ID" value="NZ_CAKOET010000002.1"/>
</dbReference>
<dbReference type="PANTHER" id="PTHR33221:SF15">
    <property type="entry name" value="HTH-TYPE TRANSCRIPTIONAL REGULATOR YWGB-RELATED"/>
    <property type="match status" value="1"/>
</dbReference>
<dbReference type="InterPro" id="IPR036388">
    <property type="entry name" value="WH-like_DNA-bd_sf"/>
</dbReference>
<evidence type="ECO:0000313" key="1">
    <source>
        <dbReference type="EMBL" id="CAH1851856.1"/>
    </source>
</evidence>
<dbReference type="Gene3D" id="1.10.10.10">
    <property type="entry name" value="Winged helix-like DNA-binding domain superfamily/Winged helix DNA-binding domain"/>
    <property type="match status" value="1"/>
</dbReference>
<dbReference type="InterPro" id="IPR036390">
    <property type="entry name" value="WH_DNA-bd_sf"/>
</dbReference>
<comment type="caution">
    <text evidence="1">The sequence shown here is derived from an EMBL/GenBank/DDBJ whole genome shotgun (WGS) entry which is preliminary data.</text>
</comment>
<dbReference type="Proteomes" id="UP000838102">
    <property type="component" value="Unassembled WGS sequence"/>
</dbReference>
<accession>A0ABN8HEY2</accession>
<dbReference type="Pfam" id="PF02082">
    <property type="entry name" value="Rrf2"/>
    <property type="match status" value="1"/>
</dbReference>
<organism evidence="1 2">
    <name type="scientific">Convivina praedatoris</name>
    <dbReference type="NCBI Taxonomy" id="2880963"/>
    <lineage>
        <taxon>Bacteria</taxon>
        <taxon>Bacillati</taxon>
        <taxon>Bacillota</taxon>
        <taxon>Bacilli</taxon>
        <taxon>Lactobacillales</taxon>
        <taxon>Lactobacillaceae</taxon>
        <taxon>Convivina</taxon>
    </lineage>
</organism>
<reference evidence="1" key="1">
    <citation type="submission" date="2022-03" db="EMBL/GenBank/DDBJ databases">
        <authorList>
            <person name="Hettiarachchi G."/>
        </authorList>
    </citation>
    <scope>NUCLEOTIDE SEQUENCE</scope>
    <source>
        <strain evidence="1">LMG 32447</strain>
    </source>
</reference>
<proteinExistence type="predicted"/>
<dbReference type="SUPFAM" id="SSF46785">
    <property type="entry name" value="Winged helix' DNA-binding domain"/>
    <property type="match status" value="1"/>
</dbReference>
<protein>
    <submittedName>
        <fullName evidence="1">HTH-type transcriptional regulator YwnA</fullName>
    </submittedName>
</protein>